<dbReference type="Gene3D" id="1.10.3080.10">
    <property type="entry name" value="Clc chloride channel"/>
    <property type="match status" value="1"/>
</dbReference>
<accession>C5KAN4</accession>
<dbReference type="GO" id="GO:0005247">
    <property type="term" value="F:voltage-gated chloride channel activity"/>
    <property type="evidence" value="ECO:0007669"/>
    <property type="project" value="TreeGrafter"/>
</dbReference>
<feature type="compositionally biased region" description="Low complexity" evidence="6">
    <location>
        <begin position="1"/>
        <end position="11"/>
    </location>
</feature>
<keyword evidence="3" id="KW-0677">Repeat</keyword>
<dbReference type="PANTHER" id="PTHR45720">
    <property type="entry name" value="CHLORIDE CHANNEL PROTEIN 2"/>
    <property type="match status" value="1"/>
</dbReference>
<name>C5KAN4_PERM5</name>
<dbReference type="EMBL" id="GG671811">
    <property type="protein sequence ID" value="EER18210.1"/>
    <property type="molecule type" value="Genomic_DNA"/>
</dbReference>
<dbReference type="SUPFAM" id="SSF81340">
    <property type="entry name" value="Clc chloride channel"/>
    <property type="match status" value="1"/>
</dbReference>
<reference evidence="8 9" key="1">
    <citation type="submission" date="2008-07" db="EMBL/GenBank/DDBJ databases">
        <authorList>
            <person name="El-Sayed N."/>
            <person name="Caler E."/>
            <person name="Inman J."/>
            <person name="Amedeo P."/>
            <person name="Hass B."/>
            <person name="Wortman J."/>
        </authorList>
    </citation>
    <scope>NUCLEOTIDE SEQUENCE [LARGE SCALE GENOMIC DNA]</scope>
    <source>
        <strain evidence="9">ATCC 50983 / TXsc</strain>
    </source>
</reference>
<feature type="transmembrane region" description="Helical" evidence="7">
    <location>
        <begin position="327"/>
        <end position="347"/>
    </location>
</feature>
<dbReference type="PANTHER" id="PTHR45720:SF10">
    <property type="entry name" value="CHLORIDE CHANNEL PROTEIN 2"/>
    <property type="match status" value="1"/>
</dbReference>
<feature type="region of interest" description="Disordered" evidence="6">
    <location>
        <begin position="1"/>
        <end position="59"/>
    </location>
</feature>
<evidence type="ECO:0000313" key="8">
    <source>
        <dbReference type="EMBL" id="EER18210.1"/>
    </source>
</evidence>
<evidence type="ECO:0000256" key="6">
    <source>
        <dbReference type="SAM" id="MobiDB-lite"/>
    </source>
</evidence>
<dbReference type="OMA" id="GSEWENA"/>
<dbReference type="InterPro" id="IPR001807">
    <property type="entry name" value="ClC"/>
</dbReference>
<dbReference type="PRINTS" id="PR00762">
    <property type="entry name" value="CLCHANNEL"/>
</dbReference>
<feature type="region of interest" description="Disordered" evidence="6">
    <location>
        <begin position="158"/>
        <end position="180"/>
    </location>
</feature>
<dbReference type="RefSeq" id="XP_002786414.1">
    <property type="nucleotide sequence ID" value="XM_002786368.1"/>
</dbReference>
<evidence type="ECO:0000256" key="1">
    <source>
        <dbReference type="ARBA" id="ARBA00004141"/>
    </source>
</evidence>
<evidence type="ECO:0000256" key="3">
    <source>
        <dbReference type="ARBA" id="ARBA00022737"/>
    </source>
</evidence>
<feature type="region of interest" description="Disordered" evidence="6">
    <location>
        <begin position="81"/>
        <end position="109"/>
    </location>
</feature>
<evidence type="ECO:0000256" key="4">
    <source>
        <dbReference type="ARBA" id="ARBA00022989"/>
    </source>
</evidence>
<feature type="transmembrane region" description="Helical" evidence="7">
    <location>
        <begin position="431"/>
        <end position="455"/>
    </location>
</feature>
<keyword evidence="2 7" id="KW-0812">Transmembrane</keyword>
<evidence type="ECO:0000256" key="7">
    <source>
        <dbReference type="SAM" id="Phobius"/>
    </source>
</evidence>
<organism evidence="9">
    <name type="scientific">Perkinsus marinus (strain ATCC 50983 / TXsc)</name>
    <dbReference type="NCBI Taxonomy" id="423536"/>
    <lineage>
        <taxon>Eukaryota</taxon>
        <taxon>Sar</taxon>
        <taxon>Alveolata</taxon>
        <taxon>Perkinsozoa</taxon>
        <taxon>Perkinsea</taxon>
        <taxon>Perkinsida</taxon>
        <taxon>Perkinsidae</taxon>
        <taxon>Perkinsus</taxon>
    </lineage>
</organism>
<gene>
    <name evidence="8" type="ORF">Pmar_PMAR005115</name>
</gene>
<dbReference type="GeneID" id="9048788"/>
<evidence type="ECO:0000313" key="9">
    <source>
        <dbReference type="Proteomes" id="UP000007800"/>
    </source>
</evidence>
<keyword evidence="5 7" id="KW-0472">Membrane</keyword>
<dbReference type="OrthoDB" id="428525at2759"/>
<protein>
    <submittedName>
        <fullName evidence="8">Chloride channel, putative</fullName>
    </submittedName>
</protein>
<feature type="compositionally biased region" description="Low complexity" evidence="6">
    <location>
        <begin position="81"/>
        <end position="104"/>
    </location>
</feature>
<dbReference type="Proteomes" id="UP000007800">
    <property type="component" value="Unassembled WGS sequence"/>
</dbReference>
<comment type="subcellular location">
    <subcellularLocation>
        <location evidence="1">Membrane</location>
        <topology evidence="1">Multi-pass membrane protein</topology>
    </subcellularLocation>
</comment>
<dbReference type="InterPro" id="IPR050970">
    <property type="entry name" value="Cl_channel_volt-gated"/>
</dbReference>
<evidence type="ECO:0000256" key="5">
    <source>
        <dbReference type="ARBA" id="ARBA00023136"/>
    </source>
</evidence>
<keyword evidence="4 7" id="KW-1133">Transmembrane helix</keyword>
<feature type="transmembrane region" description="Helical" evidence="7">
    <location>
        <begin position="467"/>
        <end position="490"/>
    </location>
</feature>
<evidence type="ECO:0000256" key="2">
    <source>
        <dbReference type="ARBA" id="ARBA00022692"/>
    </source>
</evidence>
<dbReference type="AlphaFoldDB" id="C5KAN4"/>
<dbReference type="Pfam" id="PF00654">
    <property type="entry name" value="Voltage_CLC"/>
    <property type="match status" value="1"/>
</dbReference>
<dbReference type="GO" id="GO:0016020">
    <property type="term" value="C:membrane"/>
    <property type="evidence" value="ECO:0007669"/>
    <property type="project" value="UniProtKB-SubCell"/>
</dbReference>
<proteinExistence type="predicted"/>
<dbReference type="InterPro" id="IPR014743">
    <property type="entry name" value="Cl-channel_core"/>
</dbReference>
<sequence length="563" mass="60654">MPSSASALPPSTTHLPSEVSGDDTLGHRTRLGVNTAIGGPMRSPMHGDRMGGDDDDEGSRVWVSEQLPTIQEGRVSSMSLPVSQSSCTSHHSNQGSLQPQQQQSHLVTRGSVASVVSALRRGSNNFFAEHASHGSDGSEWENALSAVARRRASLNLPVQLSDHHQQQPSTGGYDGVDTAQAKDVGHRPSLSATATTPLMHEDPTAVQQQAEGGHDEHRCIDGGTHSFVKYNLDTQEWVMIDPRAPPEVTPYDAKEKRDHRKEWERLDADTLSHLLSEGKLMPKQPGKSAYRKLWLVIILTSVLSTLLSAIIDAAVKVLVSSKDGLSQWLSVVVDVLFVLSARILMIAQPLAEGSGIPELKCELGGASHLLGFFRPSVLLAKSMGLILSISGGLPAGAEGPMVHIAACIGSSLLRLPFFATVRQIPNTRRQVLSAAVATGVAAIFRAPIGGVLFALEVTSNHFFINTYWMSLVASVIGSFVFVCVKTSPLLGLRPFMFSDLNFSNYESPLRVIGFAAYGVLLGLLGGYFIRAFAHTGRLLADLQTFWARHFGRKHVVSTANSLE</sequence>
<keyword evidence="9" id="KW-1185">Reference proteome</keyword>
<dbReference type="InParanoid" id="C5KAN4"/>
<feature type="transmembrane region" description="Helical" evidence="7">
    <location>
        <begin position="511"/>
        <end position="529"/>
    </location>
</feature>
<feature type="transmembrane region" description="Helical" evidence="7">
    <location>
        <begin position="401"/>
        <end position="419"/>
    </location>
</feature>
<feature type="transmembrane region" description="Helical" evidence="7">
    <location>
        <begin position="293"/>
        <end position="315"/>
    </location>
</feature>